<evidence type="ECO:0000313" key="6">
    <source>
        <dbReference type="Proteomes" id="UP001155483"/>
    </source>
</evidence>
<dbReference type="AlphaFoldDB" id="A0A9X2XZV8"/>
<feature type="domain" description="Bacterial surface antigen (D15)" evidence="4">
    <location>
        <begin position="184"/>
        <end position="387"/>
    </location>
</feature>
<feature type="chain" id="PRO_5040885009" evidence="3">
    <location>
        <begin position="22"/>
        <end position="419"/>
    </location>
</feature>
<keyword evidence="2" id="KW-0472">Membrane</keyword>
<keyword evidence="6" id="KW-1185">Reference proteome</keyword>
<evidence type="ECO:0000256" key="1">
    <source>
        <dbReference type="ARBA" id="ARBA00004370"/>
    </source>
</evidence>
<dbReference type="Pfam" id="PF01103">
    <property type="entry name" value="Omp85"/>
    <property type="match status" value="1"/>
</dbReference>
<comment type="caution">
    <text evidence="5">The sequence shown here is derived from an EMBL/GenBank/DDBJ whole genome shotgun (WGS) entry which is preliminary data.</text>
</comment>
<dbReference type="InterPro" id="IPR000184">
    <property type="entry name" value="Bac_surfAg_D15"/>
</dbReference>
<dbReference type="RefSeq" id="WP_279299214.1">
    <property type="nucleotide sequence ID" value="NZ_JAOTIF010000023.1"/>
</dbReference>
<feature type="signal peptide" evidence="3">
    <location>
        <begin position="1"/>
        <end position="21"/>
    </location>
</feature>
<accession>A0A9X2XZV8</accession>
<dbReference type="Gene3D" id="2.40.160.50">
    <property type="entry name" value="membrane protein fhac: a member of the omp85/tpsb transporter family"/>
    <property type="match status" value="1"/>
</dbReference>
<reference evidence="5" key="1">
    <citation type="submission" date="2022-09" db="EMBL/GenBank/DDBJ databases">
        <authorList>
            <person name="Yuan C."/>
            <person name="Ke Z."/>
        </authorList>
    </citation>
    <scope>NUCLEOTIDE SEQUENCE</scope>
    <source>
        <strain evidence="5">LB-8</strain>
    </source>
</reference>
<sequence>MKHCKINLVIVLLILSWNAGAQPLTKDLRDALGGSKKSRDTSKVEVVTGKNYVTLLPVIAYGPANGFALGASVSLSRLFDGGLTNLSSALMNAQFTTKKQIMVNIRTKVFLDQNKWNLQGDWRFLIFTQPTYGLGLRSSENTQNDFTVNDVGTSKHPLAEDMNFNYLRFYEDVSRKLGQTPFYLGLGIAIDYHFAIDDLELNLSADSSNRYETQHYQYSTGRNFNTENYVTNGIKFIAIADTRDHIINTYKGYLLSLSARINPALFKNSQASTFLTYDARYFLRLSREKFRKILAFWSTGNFTTSGNIPYLALPAIGWDAYNRSGRGYVQGRIRGINLLYNEMEYRFPVSRSGFFSGVAFINATQASSDSQKLFDGVALGTGIGLRMLMDKRTRVNVTLDVGYGMDGSWGIYLYLQETF</sequence>
<keyword evidence="3" id="KW-0732">Signal</keyword>
<gene>
    <name evidence="5" type="ORF">OCK74_21835</name>
</gene>
<reference evidence="5" key="2">
    <citation type="submission" date="2023-04" db="EMBL/GenBank/DDBJ databases">
        <title>Paracnuella aquatica gen. nov., sp. nov., a member of the family Chitinophagaceae isolated from a hot spring.</title>
        <authorList>
            <person name="Wang C."/>
        </authorList>
    </citation>
    <scope>NUCLEOTIDE SEQUENCE</scope>
    <source>
        <strain evidence="5">LB-8</strain>
    </source>
</reference>
<proteinExistence type="predicted"/>
<dbReference type="GO" id="GO:0019867">
    <property type="term" value="C:outer membrane"/>
    <property type="evidence" value="ECO:0007669"/>
    <property type="project" value="InterPro"/>
</dbReference>
<dbReference type="EMBL" id="JAOTIF010000023">
    <property type="protein sequence ID" value="MCU7551777.1"/>
    <property type="molecule type" value="Genomic_DNA"/>
</dbReference>
<name>A0A9X2XZV8_9BACT</name>
<evidence type="ECO:0000256" key="3">
    <source>
        <dbReference type="SAM" id="SignalP"/>
    </source>
</evidence>
<organism evidence="5 6">
    <name type="scientific">Paraflavisolibacter caeni</name>
    <dbReference type="NCBI Taxonomy" id="2982496"/>
    <lineage>
        <taxon>Bacteria</taxon>
        <taxon>Pseudomonadati</taxon>
        <taxon>Bacteroidota</taxon>
        <taxon>Chitinophagia</taxon>
        <taxon>Chitinophagales</taxon>
        <taxon>Chitinophagaceae</taxon>
        <taxon>Paraflavisolibacter</taxon>
    </lineage>
</organism>
<protein>
    <submittedName>
        <fullName evidence="5">BamA/TamA family outer membrane protein</fullName>
    </submittedName>
</protein>
<evidence type="ECO:0000256" key="2">
    <source>
        <dbReference type="ARBA" id="ARBA00023136"/>
    </source>
</evidence>
<comment type="subcellular location">
    <subcellularLocation>
        <location evidence="1">Membrane</location>
    </subcellularLocation>
</comment>
<evidence type="ECO:0000313" key="5">
    <source>
        <dbReference type="EMBL" id="MCU7551777.1"/>
    </source>
</evidence>
<dbReference type="Proteomes" id="UP001155483">
    <property type="component" value="Unassembled WGS sequence"/>
</dbReference>
<evidence type="ECO:0000259" key="4">
    <source>
        <dbReference type="Pfam" id="PF01103"/>
    </source>
</evidence>